<dbReference type="InterPro" id="IPR051804">
    <property type="entry name" value="Carb_Metab_Reg_Kinase/Isom"/>
</dbReference>
<proteinExistence type="predicted"/>
<keyword evidence="3" id="KW-0413">Isomerase</keyword>
<dbReference type="Gene3D" id="2.60.120.10">
    <property type="entry name" value="Jelly Rolls"/>
    <property type="match status" value="1"/>
</dbReference>
<organism evidence="3 4">
    <name type="scientific">Listeria booriae</name>
    <dbReference type="NCBI Taxonomy" id="1552123"/>
    <lineage>
        <taxon>Bacteria</taxon>
        <taxon>Bacillati</taxon>
        <taxon>Bacillota</taxon>
        <taxon>Bacilli</taxon>
        <taxon>Bacillales</taxon>
        <taxon>Listeriaceae</taxon>
        <taxon>Listeria</taxon>
    </lineage>
</organism>
<dbReference type="eggNOG" id="COG1482">
    <property type="taxonomic scope" value="Bacteria"/>
</dbReference>
<dbReference type="GO" id="GO:0016853">
    <property type="term" value="F:isomerase activity"/>
    <property type="evidence" value="ECO:0007669"/>
    <property type="project" value="UniProtKB-KW"/>
</dbReference>
<dbReference type="EMBL" id="JNFA01000011">
    <property type="protein sequence ID" value="KGL42541.1"/>
    <property type="molecule type" value="Genomic_DNA"/>
</dbReference>
<evidence type="ECO:0000256" key="2">
    <source>
        <dbReference type="ARBA" id="ARBA00022833"/>
    </source>
</evidence>
<keyword evidence="2" id="KW-0862">Zinc</keyword>
<keyword evidence="4" id="KW-1185">Reference proteome</keyword>
<dbReference type="GO" id="GO:0046872">
    <property type="term" value="F:metal ion binding"/>
    <property type="evidence" value="ECO:0007669"/>
    <property type="project" value="UniProtKB-KW"/>
</dbReference>
<comment type="caution">
    <text evidence="3">The sequence shown here is derived from an EMBL/GenBank/DDBJ whole genome shotgun (WGS) entry which is preliminary data.</text>
</comment>
<evidence type="ECO:0000256" key="1">
    <source>
        <dbReference type="ARBA" id="ARBA00022723"/>
    </source>
</evidence>
<reference evidence="3 4" key="1">
    <citation type="submission" date="2014-05" db="EMBL/GenBank/DDBJ databases">
        <title>Novel Listeriaceae from food processing environments.</title>
        <authorList>
            <person name="den Bakker H.C."/>
        </authorList>
    </citation>
    <scope>NUCLEOTIDE SEQUENCE [LARGE SCALE GENOMIC DNA]</scope>
    <source>
        <strain evidence="3 4">FSL A5-0281</strain>
    </source>
</reference>
<gene>
    <name evidence="3" type="ORF">EP57_03515</name>
</gene>
<dbReference type="InterPro" id="IPR011051">
    <property type="entry name" value="RmlC_Cupin_sf"/>
</dbReference>
<dbReference type="SUPFAM" id="SSF51182">
    <property type="entry name" value="RmlC-like cupins"/>
    <property type="match status" value="1"/>
</dbReference>
<dbReference type="PANTHER" id="PTHR42742">
    <property type="entry name" value="TRANSCRIPTIONAL REPRESSOR MPRA"/>
    <property type="match status" value="1"/>
</dbReference>
<dbReference type="AlphaFoldDB" id="A0A099WD05"/>
<protein>
    <submittedName>
        <fullName evidence="3">Mannose-6-phosphate isomerase</fullName>
    </submittedName>
</protein>
<dbReference type="InterPro" id="IPR014710">
    <property type="entry name" value="RmlC-like_jellyroll"/>
</dbReference>
<sequence length="583" mass="66652">MGNEKTTYDHCPTTKVKGDFTTWTGFQAIFSELSRATAKLAKKKAVLAIEVYPGARIEKLKEALTQNFAEANLVCSDDFALSGPHIRDKFAMLITEDRVFGRMAAIQIEDYYDKEKLRALQEEVAALENGLIIVFGTGASLAAEADLTVYVDVARWEIQQRMRSGEMGNWQDTNFEEDILRKYKRGFFLDWRAADRLKVELFSKIDYYVDENVLDAPKMVSWADYCAGLEQMLQGPFRFVPYFDPGVWGGQWMKEKLGLDAGQENLAWAFDGVAEENSLYLQFGETRIETPAINAVLKYPMPLLGELVFSRFGAELPIRFDFLDTMGGQNLSLQVHPNKEYIKKQFGMDYTQEESYYLLDTKDDAVVYLGVKDDVAPDSLLAALEVAQTGSGEIDVTQYVNTFPAKKHDHFLIPSGTVHCSGANAMVLEISLCAYIFTFKLWDWGRLGLDDKPRPVHINHGKKVINWNRSEKWVADNLVNHFELMEENETHKKEHTGLYKTEQIRTERDWFTDFVDYDNSEKTVNMLNLVEGDKVVVESVDNAFEPFEVHYVETFVIPAQVEKFRIRNIGTSERVAILRARIM</sequence>
<accession>A0A099WD05</accession>
<evidence type="ECO:0000313" key="3">
    <source>
        <dbReference type="EMBL" id="KGL42541.1"/>
    </source>
</evidence>
<name>A0A099WD05_9LIST</name>
<keyword evidence="1" id="KW-0479">Metal-binding</keyword>
<evidence type="ECO:0000313" key="4">
    <source>
        <dbReference type="Proteomes" id="UP000029844"/>
    </source>
</evidence>
<dbReference type="OrthoDB" id="9808275at2"/>
<dbReference type="CDD" id="cd07010">
    <property type="entry name" value="cupin_PMI_type_I_N_bac"/>
    <property type="match status" value="1"/>
</dbReference>
<dbReference type="RefSeq" id="WP_036084276.1">
    <property type="nucleotide sequence ID" value="NZ_CBCSHQ010000001.1"/>
</dbReference>
<dbReference type="GeneID" id="58716491"/>
<dbReference type="STRING" id="1552123.EP57_03515"/>
<dbReference type="Proteomes" id="UP000029844">
    <property type="component" value="Unassembled WGS sequence"/>
</dbReference>
<dbReference type="PANTHER" id="PTHR42742:SF3">
    <property type="entry name" value="FRUCTOKINASE"/>
    <property type="match status" value="1"/>
</dbReference>